<dbReference type="Pfam" id="PF02687">
    <property type="entry name" value="FtsX"/>
    <property type="match status" value="2"/>
</dbReference>
<dbReference type="GO" id="GO:0005886">
    <property type="term" value="C:plasma membrane"/>
    <property type="evidence" value="ECO:0007669"/>
    <property type="project" value="UniProtKB-SubCell"/>
</dbReference>
<feature type="transmembrane region" description="Helical" evidence="7">
    <location>
        <begin position="231"/>
        <end position="256"/>
    </location>
</feature>
<gene>
    <name evidence="9" type="ORF">SAMN02745245_00876</name>
</gene>
<feature type="domain" description="ABC3 transporter permease C-terminal" evidence="8">
    <location>
        <begin position="676"/>
        <end position="784"/>
    </location>
</feature>
<dbReference type="PANTHER" id="PTHR30572:SF4">
    <property type="entry name" value="ABC TRANSPORTER PERMEASE YTRF"/>
    <property type="match status" value="1"/>
</dbReference>
<evidence type="ECO:0000259" key="8">
    <source>
        <dbReference type="Pfam" id="PF02687"/>
    </source>
</evidence>
<dbReference type="Proteomes" id="UP000184032">
    <property type="component" value="Unassembled WGS sequence"/>
</dbReference>
<dbReference type="PANTHER" id="PTHR30572">
    <property type="entry name" value="MEMBRANE COMPONENT OF TRANSPORTER-RELATED"/>
    <property type="match status" value="1"/>
</dbReference>
<feature type="transmembrane region" description="Helical" evidence="7">
    <location>
        <begin position="669"/>
        <end position="693"/>
    </location>
</feature>
<evidence type="ECO:0000256" key="5">
    <source>
        <dbReference type="ARBA" id="ARBA00023136"/>
    </source>
</evidence>
<dbReference type="STRING" id="1120995.SAMN02745245_00876"/>
<feature type="transmembrane region" description="Helical" evidence="7">
    <location>
        <begin position="288"/>
        <end position="311"/>
    </location>
</feature>
<feature type="transmembrane region" description="Helical" evidence="7">
    <location>
        <begin position="399"/>
        <end position="420"/>
    </location>
</feature>
<evidence type="ECO:0000256" key="1">
    <source>
        <dbReference type="ARBA" id="ARBA00004651"/>
    </source>
</evidence>
<name>A0A1M5RAI4_9FIRM</name>
<organism evidence="9 10">
    <name type="scientific">Anaerosphaera aminiphila DSM 21120</name>
    <dbReference type="NCBI Taxonomy" id="1120995"/>
    <lineage>
        <taxon>Bacteria</taxon>
        <taxon>Bacillati</taxon>
        <taxon>Bacillota</taxon>
        <taxon>Tissierellia</taxon>
        <taxon>Tissierellales</taxon>
        <taxon>Peptoniphilaceae</taxon>
        <taxon>Anaerosphaera</taxon>
    </lineage>
</organism>
<evidence type="ECO:0000256" key="3">
    <source>
        <dbReference type="ARBA" id="ARBA00022692"/>
    </source>
</evidence>
<protein>
    <submittedName>
        <fullName evidence="9">FtsX-like permease family protein</fullName>
    </submittedName>
</protein>
<dbReference type="InterPro" id="IPR003838">
    <property type="entry name" value="ABC3_permease_C"/>
</dbReference>
<feature type="domain" description="ABC3 transporter permease C-terminal" evidence="8">
    <location>
        <begin position="239"/>
        <end position="364"/>
    </location>
</feature>
<keyword evidence="4 7" id="KW-1133">Transmembrane helix</keyword>
<evidence type="ECO:0000256" key="2">
    <source>
        <dbReference type="ARBA" id="ARBA00022475"/>
    </source>
</evidence>
<feature type="transmembrane region" description="Helical" evidence="7">
    <location>
        <begin position="762"/>
        <end position="782"/>
    </location>
</feature>
<sequence length="799" mass="89990">MFTMLFGFKNIYGESMARKLGGREEATIELLSKEMAEELKSDTKLKGVAEGVKIGTITSPKLAGELIEIQWGDEQFLKNRFVNLVEGKYPEKLGDIVMDTQSLEYLGYPAKIGTKMNLNFEFMDKRGNEYDHSIQSREYTLCGYYKAPIESDTYKGQSYISKEDLDSLNVSKYNYVLGINNMNKWNLRENISSIVKSHGMEIEEDYATYKPGKVKVGINPANELNISNLDISVVIAAVIFLILVMGMGYLLIYNVLSISVVEDIKLYGLLKTIGATSKQLKKILIKQCLYLCVVGIPVGILIGYFVGRGFLPLILREMSYDGKGMIENISYFNFGIIIFSALFSVLTIYISCLKPAKMLKKLNPIESVNYQKINSKGSKKVPKISTLSKRYAYESKGRFFIVLLSIAMSIGILNTALSVATRLDVENMYSDELKTDYLVADGSYFRYEYGAKAKNIVDENLIKDIESQSGFINGGRILFNGYRSDNSGVWKYHLKDSEYFPVFYGMDKYLLSKQNYFEGGVSEEPNSIYYSTYEDYYSKGENLYSVGDTVTVTLGDGSLKEYKIAGVIETSPSNNARYFVMINREGVEPTGNREEDAKNEVETPNFYLNTADYIDLIGEAPVMTYSFDIEDSARESFAKYMDSKLEENPRLRYDSMDTKMKDGEKFKSAILLMGATISVILVILGCLNMVNLLTTNLIKNRREYGILEAIGLDNKQRKKMFLLQGLAFVVPSLILGIVVSVISELTIVSGVGNYLPMKGGMSFLGIGILSPILILIAIFLPYRLQKREESRSLIDRINN</sequence>
<evidence type="ECO:0000313" key="9">
    <source>
        <dbReference type="EMBL" id="SHH23036.1"/>
    </source>
</evidence>
<evidence type="ECO:0000313" key="10">
    <source>
        <dbReference type="Proteomes" id="UP000184032"/>
    </source>
</evidence>
<evidence type="ECO:0000256" key="6">
    <source>
        <dbReference type="ARBA" id="ARBA00038076"/>
    </source>
</evidence>
<comment type="similarity">
    <text evidence="6">Belongs to the ABC-4 integral membrane protein family.</text>
</comment>
<evidence type="ECO:0000256" key="4">
    <source>
        <dbReference type="ARBA" id="ARBA00022989"/>
    </source>
</evidence>
<feature type="transmembrane region" description="Helical" evidence="7">
    <location>
        <begin position="331"/>
        <end position="352"/>
    </location>
</feature>
<keyword evidence="5 7" id="KW-0472">Membrane</keyword>
<dbReference type="AlphaFoldDB" id="A0A1M5RAI4"/>
<reference evidence="9 10" key="1">
    <citation type="submission" date="2016-11" db="EMBL/GenBank/DDBJ databases">
        <authorList>
            <person name="Jaros S."/>
            <person name="Januszkiewicz K."/>
            <person name="Wedrychowicz H."/>
        </authorList>
    </citation>
    <scope>NUCLEOTIDE SEQUENCE [LARGE SCALE GENOMIC DNA]</scope>
    <source>
        <strain evidence="9 10">DSM 21120</strain>
    </source>
</reference>
<keyword evidence="3 7" id="KW-0812">Transmembrane</keyword>
<evidence type="ECO:0000256" key="7">
    <source>
        <dbReference type="SAM" id="Phobius"/>
    </source>
</evidence>
<keyword evidence="10" id="KW-1185">Reference proteome</keyword>
<dbReference type="InterPro" id="IPR050250">
    <property type="entry name" value="Macrolide_Exporter_MacB"/>
</dbReference>
<dbReference type="EMBL" id="FQXI01000004">
    <property type="protein sequence ID" value="SHH23036.1"/>
    <property type="molecule type" value="Genomic_DNA"/>
</dbReference>
<feature type="transmembrane region" description="Helical" evidence="7">
    <location>
        <begin position="721"/>
        <end position="742"/>
    </location>
</feature>
<accession>A0A1M5RAI4</accession>
<proteinExistence type="inferred from homology"/>
<keyword evidence="2" id="KW-1003">Cell membrane</keyword>
<comment type="subcellular location">
    <subcellularLocation>
        <location evidence="1">Cell membrane</location>
        <topology evidence="1">Multi-pass membrane protein</topology>
    </subcellularLocation>
</comment>
<dbReference type="GO" id="GO:0022857">
    <property type="term" value="F:transmembrane transporter activity"/>
    <property type="evidence" value="ECO:0007669"/>
    <property type="project" value="TreeGrafter"/>
</dbReference>